<gene>
    <name evidence="3" type="ORF">M430DRAFT_32484</name>
</gene>
<dbReference type="Proteomes" id="UP000241818">
    <property type="component" value="Unassembled WGS sequence"/>
</dbReference>
<feature type="transmembrane region" description="Helical" evidence="2">
    <location>
        <begin position="84"/>
        <end position="108"/>
    </location>
</feature>
<dbReference type="OrthoDB" id="5353310at2759"/>
<keyword evidence="4" id="KW-1185">Reference proteome</keyword>
<evidence type="ECO:0000313" key="3">
    <source>
        <dbReference type="EMBL" id="PSS27938.1"/>
    </source>
</evidence>
<dbReference type="InParanoid" id="A0A2T3BF33"/>
<evidence type="ECO:0000313" key="4">
    <source>
        <dbReference type="Proteomes" id="UP000241818"/>
    </source>
</evidence>
<protein>
    <submittedName>
        <fullName evidence="3">Uncharacterized protein</fullName>
    </submittedName>
</protein>
<keyword evidence="2" id="KW-1133">Transmembrane helix</keyword>
<organism evidence="3 4">
    <name type="scientific">Amorphotheca resinae ATCC 22711</name>
    <dbReference type="NCBI Taxonomy" id="857342"/>
    <lineage>
        <taxon>Eukaryota</taxon>
        <taxon>Fungi</taxon>
        <taxon>Dikarya</taxon>
        <taxon>Ascomycota</taxon>
        <taxon>Pezizomycotina</taxon>
        <taxon>Leotiomycetes</taxon>
        <taxon>Helotiales</taxon>
        <taxon>Amorphothecaceae</taxon>
        <taxon>Amorphotheca</taxon>
    </lineage>
</organism>
<feature type="region of interest" description="Disordered" evidence="1">
    <location>
        <begin position="1"/>
        <end position="29"/>
    </location>
</feature>
<name>A0A2T3BF33_AMORE</name>
<accession>A0A2T3BF33</accession>
<proteinExistence type="predicted"/>
<keyword evidence="2" id="KW-0472">Membrane</keyword>
<reference evidence="3 4" key="1">
    <citation type="journal article" date="2018" name="New Phytol.">
        <title>Comparative genomics and transcriptomics depict ericoid mycorrhizal fungi as versatile saprotrophs and plant mutualists.</title>
        <authorList>
            <person name="Martino E."/>
            <person name="Morin E."/>
            <person name="Grelet G.A."/>
            <person name="Kuo A."/>
            <person name="Kohler A."/>
            <person name="Daghino S."/>
            <person name="Barry K.W."/>
            <person name="Cichocki N."/>
            <person name="Clum A."/>
            <person name="Dockter R.B."/>
            <person name="Hainaut M."/>
            <person name="Kuo R.C."/>
            <person name="LaButti K."/>
            <person name="Lindahl B.D."/>
            <person name="Lindquist E.A."/>
            <person name="Lipzen A."/>
            <person name="Khouja H.R."/>
            <person name="Magnuson J."/>
            <person name="Murat C."/>
            <person name="Ohm R.A."/>
            <person name="Singer S.W."/>
            <person name="Spatafora J.W."/>
            <person name="Wang M."/>
            <person name="Veneault-Fourrey C."/>
            <person name="Henrissat B."/>
            <person name="Grigoriev I.V."/>
            <person name="Martin F.M."/>
            <person name="Perotto S."/>
        </authorList>
    </citation>
    <scope>NUCLEOTIDE SEQUENCE [LARGE SCALE GENOMIC DNA]</scope>
    <source>
        <strain evidence="3 4">ATCC 22711</strain>
    </source>
</reference>
<sequence>MPPPRRTKVQRPSPLQQVHSTRDLAQAPPGYGLVRDPAFWKRFSTAVHISEIETGLKSAASSVEMKYGDDWLAQQHKEKRRCRILFAGIALTVSILIVAIVLVLYYFLKVRK</sequence>
<dbReference type="EMBL" id="KZ679006">
    <property type="protein sequence ID" value="PSS27938.1"/>
    <property type="molecule type" value="Genomic_DNA"/>
</dbReference>
<keyword evidence="2" id="KW-0812">Transmembrane</keyword>
<evidence type="ECO:0000256" key="2">
    <source>
        <dbReference type="SAM" id="Phobius"/>
    </source>
</evidence>
<dbReference type="RefSeq" id="XP_024725463.1">
    <property type="nucleotide sequence ID" value="XM_024866180.1"/>
</dbReference>
<dbReference type="AlphaFoldDB" id="A0A2T3BF33"/>
<evidence type="ECO:0000256" key="1">
    <source>
        <dbReference type="SAM" id="MobiDB-lite"/>
    </source>
</evidence>
<dbReference type="GeneID" id="36574261"/>